<dbReference type="Proteomes" id="UP001432027">
    <property type="component" value="Unassembled WGS sequence"/>
</dbReference>
<keyword evidence="3" id="KW-1185">Reference proteome</keyword>
<reference evidence="2" key="1">
    <citation type="submission" date="2023-10" db="EMBL/GenBank/DDBJ databases">
        <title>Genome assembly of Pristionchus species.</title>
        <authorList>
            <person name="Yoshida K."/>
            <person name="Sommer R.J."/>
        </authorList>
    </citation>
    <scope>NUCLEOTIDE SEQUENCE</scope>
    <source>
        <strain evidence="2">RS0144</strain>
    </source>
</reference>
<feature type="region of interest" description="Disordered" evidence="1">
    <location>
        <begin position="1"/>
        <end position="89"/>
    </location>
</feature>
<protein>
    <recommendedName>
        <fullName evidence="4">G protein-coupled receptor</fullName>
    </recommendedName>
</protein>
<evidence type="ECO:0000256" key="1">
    <source>
        <dbReference type="SAM" id="MobiDB-lite"/>
    </source>
</evidence>
<dbReference type="EMBL" id="BTSX01000004">
    <property type="protein sequence ID" value="GMS93845.1"/>
    <property type="molecule type" value="Genomic_DNA"/>
</dbReference>
<accession>A0AAV5THN5</accession>
<organism evidence="2 3">
    <name type="scientific">Pristionchus entomophagus</name>
    <dbReference type="NCBI Taxonomy" id="358040"/>
    <lineage>
        <taxon>Eukaryota</taxon>
        <taxon>Metazoa</taxon>
        <taxon>Ecdysozoa</taxon>
        <taxon>Nematoda</taxon>
        <taxon>Chromadorea</taxon>
        <taxon>Rhabditida</taxon>
        <taxon>Rhabditina</taxon>
        <taxon>Diplogasteromorpha</taxon>
        <taxon>Diplogasteroidea</taxon>
        <taxon>Neodiplogasteridae</taxon>
        <taxon>Pristionchus</taxon>
    </lineage>
</organism>
<gene>
    <name evidence="2" type="ORF">PENTCL1PPCAC_16020</name>
</gene>
<proteinExistence type="predicted"/>
<feature type="region of interest" description="Disordered" evidence="1">
    <location>
        <begin position="199"/>
        <end position="225"/>
    </location>
</feature>
<feature type="compositionally biased region" description="Basic and acidic residues" evidence="1">
    <location>
        <begin position="58"/>
        <end position="73"/>
    </location>
</feature>
<feature type="compositionally biased region" description="Low complexity" evidence="1">
    <location>
        <begin position="200"/>
        <end position="215"/>
    </location>
</feature>
<evidence type="ECO:0008006" key="4">
    <source>
        <dbReference type="Google" id="ProtNLM"/>
    </source>
</evidence>
<dbReference type="AlphaFoldDB" id="A0AAV5THN5"/>
<feature type="non-terminal residue" evidence="2">
    <location>
        <position position="1"/>
    </location>
</feature>
<name>A0AAV5THN5_9BILA</name>
<sequence length="306" mass="34054">LVSCLAQGQVGSQMDRPFSPPSRPSIYHPNQAPNGPRRDEQSGRFQGGIRETAAGARHAQEDTRPPRERDWRRSGAPGPDGFSSHVCQSLDAPPPLAVERSWTTPRPSARCRWRIYWRHWERRGHSPGTRYSIQGERRRERVDFGAPSLYLLIPLQSTDLSTAFNTNFEKSRRSHLDTRRLLQRPSTVSPFFVLRTSDASPHSIPSTPTSPFSSPLSPPSSPLSPPPLQTIRKSILLPFRIVTMPFTPPPHLSIPLSCSSLGFLFYLCAIVAGPSIPSHLVSPTVSFAHYRNPILESLLTFTGGGR</sequence>
<evidence type="ECO:0000313" key="3">
    <source>
        <dbReference type="Proteomes" id="UP001432027"/>
    </source>
</evidence>
<comment type="caution">
    <text evidence="2">The sequence shown here is derived from an EMBL/GenBank/DDBJ whole genome shotgun (WGS) entry which is preliminary data.</text>
</comment>
<feature type="compositionally biased region" description="Pro residues" evidence="1">
    <location>
        <begin position="216"/>
        <end position="225"/>
    </location>
</feature>
<evidence type="ECO:0000313" key="2">
    <source>
        <dbReference type="EMBL" id="GMS93845.1"/>
    </source>
</evidence>